<keyword evidence="1" id="KW-0472">Membrane</keyword>
<keyword evidence="3" id="KW-1185">Reference proteome</keyword>
<protein>
    <submittedName>
        <fullName evidence="2">Uncharacterized protein</fullName>
    </submittedName>
</protein>
<dbReference type="Proteomes" id="UP000008144">
    <property type="component" value="Chromosome 10"/>
</dbReference>
<evidence type="ECO:0000256" key="1">
    <source>
        <dbReference type="SAM" id="Phobius"/>
    </source>
</evidence>
<name>H2XSA7_CIOIN</name>
<organism evidence="2 3">
    <name type="scientific">Ciona intestinalis</name>
    <name type="common">Transparent sea squirt</name>
    <name type="synonym">Ascidia intestinalis</name>
    <dbReference type="NCBI Taxonomy" id="7719"/>
    <lineage>
        <taxon>Eukaryota</taxon>
        <taxon>Metazoa</taxon>
        <taxon>Chordata</taxon>
        <taxon>Tunicata</taxon>
        <taxon>Ascidiacea</taxon>
        <taxon>Phlebobranchia</taxon>
        <taxon>Cionidae</taxon>
        <taxon>Ciona</taxon>
    </lineage>
</organism>
<dbReference type="Ensembl" id="ENSCINT00000036645.1">
    <property type="protein sequence ID" value="ENSCINP00000032541.1"/>
    <property type="gene ID" value="ENSCING00000020427.1"/>
</dbReference>
<proteinExistence type="predicted"/>
<feature type="transmembrane region" description="Helical" evidence="1">
    <location>
        <begin position="28"/>
        <end position="47"/>
    </location>
</feature>
<dbReference type="AlphaFoldDB" id="H2XSA7"/>
<reference evidence="3" key="1">
    <citation type="journal article" date="2002" name="Science">
        <title>The draft genome of Ciona intestinalis: insights into chordate and vertebrate origins.</title>
        <authorList>
            <person name="Dehal P."/>
            <person name="Satou Y."/>
            <person name="Campbell R.K."/>
            <person name="Chapman J."/>
            <person name="Degnan B."/>
            <person name="De Tomaso A."/>
            <person name="Davidson B."/>
            <person name="Di Gregorio A."/>
            <person name="Gelpke M."/>
            <person name="Goodstein D.M."/>
            <person name="Harafuji N."/>
            <person name="Hastings K.E."/>
            <person name="Ho I."/>
            <person name="Hotta K."/>
            <person name="Huang W."/>
            <person name="Kawashima T."/>
            <person name="Lemaire P."/>
            <person name="Martinez D."/>
            <person name="Meinertzhagen I.A."/>
            <person name="Necula S."/>
            <person name="Nonaka M."/>
            <person name="Putnam N."/>
            <person name="Rash S."/>
            <person name="Saiga H."/>
            <person name="Satake M."/>
            <person name="Terry A."/>
            <person name="Yamada L."/>
            <person name="Wang H.G."/>
            <person name="Awazu S."/>
            <person name="Azumi K."/>
            <person name="Boore J."/>
            <person name="Branno M."/>
            <person name="Chin-Bow S."/>
            <person name="DeSantis R."/>
            <person name="Doyle S."/>
            <person name="Francino P."/>
            <person name="Keys D.N."/>
            <person name="Haga S."/>
            <person name="Hayashi H."/>
            <person name="Hino K."/>
            <person name="Imai K.S."/>
            <person name="Inaba K."/>
            <person name="Kano S."/>
            <person name="Kobayashi K."/>
            <person name="Kobayashi M."/>
            <person name="Lee B.I."/>
            <person name="Makabe K.W."/>
            <person name="Manohar C."/>
            <person name="Matassi G."/>
            <person name="Medina M."/>
            <person name="Mochizuki Y."/>
            <person name="Mount S."/>
            <person name="Morishita T."/>
            <person name="Miura S."/>
            <person name="Nakayama A."/>
            <person name="Nishizaka S."/>
            <person name="Nomoto H."/>
            <person name="Ohta F."/>
            <person name="Oishi K."/>
            <person name="Rigoutsos I."/>
            <person name="Sano M."/>
            <person name="Sasaki A."/>
            <person name="Sasakura Y."/>
            <person name="Shoguchi E."/>
            <person name="Shin-i T."/>
            <person name="Spagnuolo A."/>
            <person name="Stainier D."/>
            <person name="Suzuki M.M."/>
            <person name="Tassy O."/>
            <person name="Takatori N."/>
            <person name="Tokuoka M."/>
            <person name="Yagi K."/>
            <person name="Yoshizaki F."/>
            <person name="Wada S."/>
            <person name="Zhang C."/>
            <person name="Hyatt P.D."/>
            <person name="Larimer F."/>
            <person name="Detter C."/>
            <person name="Doggett N."/>
            <person name="Glavina T."/>
            <person name="Hawkins T."/>
            <person name="Richardson P."/>
            <person name="Lucas S."/>
            <person name="Kohara Y."/>
            <person name="Levine M."/>
            <person name="Satoh N."/>
            <person name="Rokhsar D.S."/>
        </authorList>
    </citation>
    <scope>NUCLEOTIDE SEQUENCE [LARGE SCALE GENOMIC DNA]</scope>
</reference>
<dbReference type="HOGENOM" id="CLU_2164018_0_0_1"/>
<sequence length="111" mass="12595">VIVGWANVAVILKLVRLLFHILRIASDALYNFGCFGAVFIIWGYFHAHLGSSVEHRNRTALVTVRALLTSKLIVGQNAVLFTRKKKTLPVWAISREFGAKFYFVLWLTGYN</sequence>
<evidence type="ECO:0000313" key="3">
    <source>
        <dbReference type="Proteomes" id="UP000008144"/>
    </source>
</evidence>
<dbReference type="InParanoid" id="H2XSA7"/>
<reference evidence="2" key="3">
    <citation type="submission" date="2025-08" db="UniProtKB">
        <authorList>
            <consortium name="Ensembl"/>
        </authorList>
    </citation>
    <scope>IDENTIFICATION</scope>
</reference>
<keyword evidence="1" id="KW-1133">Transmembrane helix</keyword>
<keyword evidence="1" id="KW-0812">Transmembrane</keyword>
<reference evidence="2" key="2">
    <citation type="journal article" date="2008" name="Genome Biol.">
        <title>Improved genome assembly and evidence-based global gene model set for the chordate Ciona intestinalis: new insight into intron and operon populations.</title>
        <authorList>
            <person name="Satou Y."/>
            <person name="Mineta K."/>
            <person name="Ogasawara M."/>
            <person name="Sasakura Y."/>
            <person name="Shoguchi E."/>
            <person name="Ueno K."/>
            <person name="Yamada L."/>
            <person name="Matsumoto J."/>
            <person name="Wasserscheid J."/>
            <person name="Dewar K."/>
            <person name="Wiley G.B."/>
            <person name="Macmil S.L."/>
            <person name="Roe B.A."/>
            <person name="Zeller R.W."/>
            <person name="Hastings K.E."/>
            <person name="Lemaire P."/>
            <person name="Lindquist E."/>
            <person name="Endo T."/>
            <person name="Hotta K."/>
            <person name="Inaba K."/>
        </authorList>
    </citation>
    <scope>NUCLEOTIDE SEQUENCE [LARGE SCALE GENOMIC DNA]</scope>
    <source>
        <strain evidence="2">wild type</strain>
    </source>
</reference>
<dbReference type="EMBL" id="EAAA01000548">
    <property type="status" value="NOT_ANNOTATED_CDS"/>
    <property type="molecule type" value="Genomic_DNA"/>
</dbReference>
<evidence type="ECO:0000313" key="2">
    <source>
        <dbReference type="Ensembl" id="ENSCINP00000032541.1"/>
    </source>
</evidence>
<reference evidence="2" key="4">
    <citation type="submission" date="2025-09" db="UniProtKB">
        <authorList>
            <consortium name="Ensembl"/>
        </authorList>
    </citation>
    <scope>IDENTIFICATION</scope>
</reference>
<accession>H2XSA7</accession>